<dbReference type="Proteomes" id="UP000265618">
    <property type="component" value="Unassembled WGS sequence"/>
</dbReference>
<gene>
    <name evidence="1" type="ORF">KIPB_012094</name>
</gene>
<organism evidence="1 2">
    <name type="scientific">Kipferlia bialata</name>
    <dbReference type="NCBI Taxonomy" id="797122"/>
    <lineage>
        <taxon>Eukaryota</taxon>
        <taxon>Metamonada</taxon>
        <taxon>Carpediemonas-like organisms</taxon>
        <taxon>Kipferlia</taxon>
    </lineage>
</organism>
<accession>A0A9K3D5R6</accession>
<name>A0A9K3D5R6_9EUKA</name>
<proteinExistence type="predicted"/>
<protein>
    <submittedName>
        <fullName evidence="1">Uncharacterized protein</fullName>
    </submittedName>
</protein>
<keyword evidence="2" id="KW-1185">Reference proteome</keyword>
<dbReference type="AlphaFoldDB" id="A0A9K3D5R6"/>
<comment type="caution">
    <text evidence="1">The sequence shown here is derived from an EMBL/GenBank/DDBJ whole genome shotgun (WGS) entry which is preliminary data.</text>
</comment>
<reference evidence="1 2" key="1">
    <citation type="journal article" date="2018" name="PLoS ONE">
        <title>The draft genome of Kipferlia bialata reveals reductive genome evolution in fornicate parasites.</title>
        <authorList>
            <person name="Tanifuji G."/>
            <person name="Takabayashi S."/>
            <person name="Kume K."/>
            <person name="Takagi M."/>
            <person name="Nakayama T."/>
            <person name="Kamikawa R."/>
            <person name="Inagaki Y."/>
            <person name="Hashimoto T."/>
        </authorList>
    </citation>
    <scope>NUCLEOTIDE SEQUENCE [LARGE SCALE GENOMIC DNA]</scope>
    <source>
        <strain evidence="1">NY0173</strain>
    </source>
</reference>
<feature type="non-terminal residue" evidence="1">
    <location>
        <position position="169"/>
    </location>
</feature>
<dbReference type="EMBL" id="BDIP01005205">
    <property type="protein sequence ID" value="GIQ89589.1"/>
    <property type="molecule type" value="Genomic_DNA"/>
</dbReference>
<sequence length="169" mass="17837">ENQQFQQEKRCIREALRVIREKVGSEAMTVDSLAYSLSVHTRVPDTQARKAIQEAVAHCRGWVKPITIGGKRYVRRVMYGCSFEQAQDALHAYLATYGQPPPSAEAAPDVDSAPSTSMSIAAHPVGQAAGGREARVGAVTPDMGLGSVGLGGGGGFGLQVGHQQGMMGS</sequence>
<evidence type="ECO:0000313" key="2">
    <source>
        <dbReference type="Proteomes" id="UP000265618"/>
    </source>
</evidence>
<evidence type="ECO:0000313" key="1">
    <source>
        <dbReference type="EMBL" id="GIQ89589.1"/>
    </source>
</evidence>